<dbReference type="AlphaFoldDB" id="A0A5N6HUA5"/>
<sequence>MAAIFGGVAFHSLCRGCPIRILQARILEQRPSIKSHENRDMWVPLKAKKRVRGSNGWKNHRCISVNHLRSGFATVERDLVVGVRRYSILRILCGEILEREMTFSFIFSFKVPFPTCGRLTLNASDKLCYSYSGRDATWN</sequence>
<dbReference type="GeneID" id="43664230"/>
<evidence type="ECO:0000313" key="2">
    <source>
        <dbReference type="Proteomes" id="UP000325579"/>
    </source>
</evidence>
<proteinExistence type="predicted"/>
<evidence type="ECO:0000313" key="1">
    <source>
        <dbReference type="EMBL" id="KAE8401367.1"/>
    </source>
</evidence>
<protein>
    <submittedName>
        <fullName evidence="1">Uncharacterized protein</fullName>
    </submittedName>
</protein>
<reference evidence="1 2" key="1">
    <citation type="submission" date="2019-04" db="EMBL/GenBank/DDBJ databases">
        <authorList>
            <consortium name="DOE Joint Genome Institute"/>
            <person name="Mondo S."/>
            <person name="Kjaerbolling I."/>
            <person name="Vesth T."/>
            <person name="Frisvad J.C."/>
            <person name="Nybo J.L."/>
            <person name="Theobald S."/>
            <person name="Kildgaard S."/>
            <person name="Isbrandt T."/>
            <person name="Kuo A."/>
            <person name="Sato A."/>
            <person name="Lyhne E.K."/>
            <person name="Kogle M.E."/>
            <person name="Wiebenga A."/>
            <person name="Kun R.S."/>
            <person name="Lubbers R.J."/>
            <person name="Makela M.R."/>
            <person name="Barry K."/>
            <person name="Chovatia M."/>
            <person name="Clum A."/>
            <person name="Daum C."/>
            <person name="Haridas S."/>
            <person name="He G."/>
            <person name="LaButti K."/>
            <person name="Lipzen A."/>
            <person name="Riley R."/>
            <person name="Salamov A."/>
            <person name="Simmons B.A."/>
            <person name="Magnuson J.K."/>
            <person name="Henrissat B."/>
            <person name="Mortensen U.H."/>
            <person name="Larsen T.O."/>
            <person name="Devries R.P."/>
            <person name="Grigoriev I.V."/>
            <person name="Machida M."/>
            <person name="Baker S.E."/>
            <person name="Andersen M.R."/>
            <person name="Cantor M.N."/>
            <person name="Hua S.X."/>
        </authorList>
    </citation>
    <scope>NUCLEOTIDE SEQUENCE [LARGE SCALE GENOMIC DNA]</scope>
    <source>
        <strain evidence="1 2">CBS 119388</strain>
    </source>
</reference>
<name>A0A5N6HUA5_9EURO</name>
<organism evidence="1 2">
    <name type="scientific">Aspergillus pseudonomiae</name>
    <dbReference type="NCBI Taxonomy" id="1506151"/>
    <lineage>
        <taxon>Eukaryota</taxon>
        <taxon>Fungi</taxon>
        <taxon>Dikarya</taxon>
        <taxon>Ascomycota</taxon>
        <taxon>Pezizomycotina</taxon>
        <taxon>Eurotiomycetes</taxon>
        <taxon>Eurotiomycetidae</taxon>
        <taxon>Eurotiales</taxon>
        <taxon>Aspergillaceae</taxon>
        <taxon>Aspergillus</taxon>
        <taxon>Aspergillus subgen. Circumdati</taxon>
    </lineage>
</organism>
<dbReference type="RefSeq" id="XP_031938686.1">
    <property type="nucleotide sequence ID" value="XM_032079539.1"/>
</dbReference>
<gene>
    <name evidence="1" type="ORF">BDV37DRAFT_183968</name>
</gene>
<keyword evidence="2" id="KW-1185">Reference proteome</keyword>
<accession>A0A5N6HUA5</accession>
<dbReference type="Proteomes" id="UP000325579">
    <property type="component" value="Unassembled WGS sequence"/>
</dbReference>
<dbReference type="EMBL" id="ML736802">
    <property type="protein sequence ID" value="KAE8401367.1"/>
    <property type="molecule type" value="Genomic_DNA"/>
</dbReference>
<accession>A0A5N7D5E2</accession>